<feature type="transmembrane region" description="Helical" evidence="3">
    <location>
        <begin position="276"/>
        <end position="298"/>
    </location>
</feature>
<dbReference type="InterPro" id="IPR052913">
    <property type="entry name" value="Glycopeptide_resist_protein"/>
</dbReference>
<feature type="compositionally biased region" description="Basic and acidic residues" evidence="2">
    <location>
        <begin position="734"/>
        <end position="753"/>
    </location>
</feature>
<gene>
    <name evidence="5" type="ORF">H8702_11445</name>
</gene>
<feature type="region of interest" description="Disordered" evidence="2">
    <location>
        <begin position="715"/>
        <end position="753"/>
    </location>
</feature>
<feature type="region of interest" description="Disordered" evidence="2">
    <location>
        <begin position="1"/>
        <end position="263"/>
    </location>
</feature>
<evidence type="ECO:0000256" key="3">
    <source>
        <dbReference type="SAM" id="Phobius"/>
    </source>
</evidence>
<accession>A0A8J6P2H8</accession>
<feature type="compositionally biased region" description="Low complexity" evidence="2">
    <location>
        <begin position="243"/>
        <end position="263"/>
    </location>
</feature>
<keyword evidence="3" id="KW-0472">Membrane</keyword>
<dbReference type="AlphaFoldDB" id="A0A8J6P2H8"/>
<dbReference type="Pfam" id="PF04294">
    <property type="entry name" value="VanW"/>
    <property type="match status" value="1"/>
</dbReference>
<evidence type="ECO:0000256" key="2">
    <source>
        <dbReference type="SAM" id="MobiDB-lite"/>
    </source>
</evidence>
<dbReference type="Gene3D" id="2.20.230.10">
    <property type="entry name" value="Resuscitation-promoting factor rpfb"/>
    <property type="match status" value="1"/>
</dbReference>
<feature type="compositionally biased region" description="Low complexity" evidence="2">
    <location>
        <begin position="44"/>
        <end position="58"/>
    </location>
</feature>
<dbReference type="InterPro" id="IPR011098">
    <property type="entry name" value="G5_dom"/>
</dbReference>
<proteinExistence type="predicted"/>
<feature type="compositionally biased region" description="Basic and acidic residues" evidence="2">
    <location>
        <begin position="140"/>
        <end position="162"/>
    </location>
</feature>
<dbReference type="RefSeq" id="WP_187536736.1">
    <property type="nucleotide sequence ID" value="NZ_JACRTL010000007.1"/>
</dbReference>
<organism evidence="5 6">
    <name type="scientific">Massiliimalia timonensis</name>
    <dbReference type="NCBI Taxonomy" id="1987501"/>
    <lineage>
        <taxon>Bacteria</taxon>
        <taxon>Bacillati</taxon>
        <taxon>Bacillota</taxon>
        <taxon>Clostridia</taxon>
        <taxon>Eubacteriales</taxon>
        <taxon>Oscillospiraceae</taxon>
        <taxon>Massiliimalia</taxon>
    </lineage>
</organism>
<keyword evidence="6" id="KW-1185">Reference proteome</keyword>
<sequence>MGEDKFFSAEGSAKKDPQTNSPEAEKTASSSAQKSPNETLRSTQNSVADQNAANAVQQEKAKDSHSLEIDPASAEKQEGVKEKFPIPEETKPEEPKSASALSEGKDAVKAQDEEKHPGKSKRRKKKKHADKQPAEQQDLDQTRVIETVKPEEKTLAEPKKPETPNAENPQKPADRFPVSEEKKQEADLDKTQVLGQKQQPDLDQTRVIETAKPEENMVAADKKSSDRFPISEEKKTEKAQIVSSDSGSSADRNSVPVTAEPVAEPAKKEKKKWKKVLAITGGVLGLLIITVVVVMLLLSGSIEKKLNVDTFYQGIYIEDVDLGGKTMEEAKELMADLEKRIRDEIDLTLTYQDQTFEYTEDDFQFTYDTDEVLEEAYQTGRDGYVWFRYFKVLMLKNNPEKFSLSHELEDTSVLSKQIAAEIADQVNAEPKDAAVEKFDPNAGSEIEEMFTISDAVTGVEVDQTKLAKDCKAILDGEEKKGTVAIPASETPYTMDKEEMLSHISLLGTYSTISHNNANGNHNMKNALGRITGTVLQPGETFSFNGTVGRRTAANGFRTAGVIKNGELVDGLGGGVCQASTTVYGAAIRAGMEVVERGNHRWPSTYVPIGQDAMVSWGSQDMKFKNNTDYPVYIKSYMSGTKLQVMIYGSPSEEWDEIEISSWQTSTLSPGKRTEVKDPSLPKGTEKVKIKARAGSTASAQRTYYKDGKKVKTEALPSSRYNPVNETVLIGTAEPTEKPEPEKNEETKEPVVEE</sequence>
<evidence type="ECO:0000313" key="6">
    <source>
        <dbReference type="Proteomes" id="UP000632659"/>
    </source>
</evidence>
<feature type="compositionally biased region" description="Basic residues" evidence="2">
    <location>
        <begin position="118"/>
        <end position="129"/>
    </location>
</feature>
<dbReference type="PROSITE" id="PS51109">
    <property type="entry name" value="G5"/>
    <property type="match status" value="1"/>
</dbReference>
<feature type="compositionally biased region" description="Polar residues" evidence="2">
    <location>
        <begin position="18"/>
        <end position="43"/>
    </location>
</feature>
<evidence type="ECO:0000259" key="4">
    <source>
        <dbReference type="PROSITE" id="PS51109"/>
    </source>
</evidence>
<evidence type="ECO:0000256" key="1">
    <source>
        <dbReference type="ARBA" id="ARBA00022729"/>
    </source>
</evidence>
<dbReference type="Pfam" id="PF12229">
    <property type="entry name" value="PG_binding_4"/>
    <property type="match status" value="1"/>
</dbReference>
<feature type="compositionally biased region" description="Basic and acidic residues" evidence="2">
    <location>
        <begin position="103"/>
        <end position="117"/>
    </location>
</feature>
<feature type="compositionally biased region" description="Basic and acidic residues" evidence="2">
    <location>
        <begin position="203"/>
        <end position="238"/>
    </location>
</feature>
<dbReference type="Pfam" id="PF07501">
    <property type="entry name" value="G5"/>
    <property type="match status" value="1"/>
</dbReference>
<reference evidence="5" key="1">
    <citation type="submission" date="2020-08" db="EMBL/GenBank/DDBJ databases">
        <title>Genome public.</title>
        <authorList>
            <person name="Liu C."/>
            <person name="Sun Q."/>
        </authorList>
    </citation>
    <scope>NUCLEOTIDE SEQUENCE</scope>
    <source>
        <strain evidence="5">NSJ-15</strain>
    </source>
</reference>
<protein>
    <submittedName>
        <fullName evidence="5">VanW family protein</fullName>
    </submittedName>
</protein>
<comment type="caution">
    <text evidence="5">The sequence shown here is derived from an EMBL/GenBank/DDBJ whole genome shotgun (WGS) entry which is preliminary data.</text>
</comment>
<feature type="compositionally biased region" description="Basic and acidic residues" evidence="2">
    <location>
        <begin position="172"/>
        <end position="190"/>
    </location>
</feature>
<dbReference type="PANTHER" id="PTHR35788:SF1">
    <property type="entry name" value="EXPORTED PROTEIN"/>
    <property type="match status" value="1"/>
</dbReference>
<keyword evidence="3" id="KW-1133">Transmembrane helix</keyword>
<dbReference type="EMBL" id="JACRTL010000007">
    <property type="protein sequence ID" value="MBC8611704.1"/>
    <property type="molecule type" value="Genomic_DNA"/>
</dbReference>
<feature type="compositionally biased region" description="Basic and acidic residues" evidence="2">
    <location>
        <begin position="59"/>
        <end position="96"/>
    </location>
</feature>
<keyword evidence="3" id="KW-0812">Transmembrane</keyword>
<dbReference type="PANTHER" id="PTHR35788">
    <property type="entry name" value="EXPORTED PROTEIN-RELATED"/>
    <property type="match status" value="1"/>
</dbReference>
<feature type="compositionally biased region" description="Polar residues" evidence="2">
    <location>
        <begin position="193"/>
        <end position="202"/>
    </location>
</feature>
<dbReference type="SMART" id="SM01208">
    <property type="entry name" value="G5"/>
    <property type="match status" value="1"/>
</dbReference>
<evidence type="ECO:0000313" key="5">
    <source>
        <dbReference type="EMBL" id="MBC8611704.1"/>
    </source>
</evidence>
<dbReference type="InterPro" id="IPR022029">
    <property type="entry name" value="YoaR-like_PG-bd"/>
</dbReference>
<keyword evidence="1" id="KW-0732">Signal</keyword>
<name>A0A8J6P2H8_9FIRM</name>
<feature type="domain" description="G5" evidence="4">
    <location>
        <begin position="654"/>
        <end position="733"/>
    </location>
</feature>
<dbReference type="Proteomes" id="UP000632659">
    <property type="component" value="Unassembled WGS sequence"/>
</dbReference>
<feature type="compositionally biased region" description="Basic and acidic residues" evidence="2">
    <location>
        <begin position="1"/>
        <end position="17"/>
    </location>
</feature>
<dbReference type="InterPro" id="IPR007391">
    <property type="entry name" value="Vancomycin_resist_VanW"/>
</dbReference>